<feature type="region of interest" description="Disordered" evidence="1">
    <location>
        <begin position="1"/>
        <end position="61"/>
    </location>
</feature>
<feature type="domain" description="DUF7730" evidence="2">
    <location>
        <begin position="55"/>
        <end position="268"/>
    </location>
</feature>
<dbReference type="InterPro" id="IPR056632">
    <property type="entry name" value="DUF7730"/>
</dbReference>
<proteinExistence type="predicted"/>
<evidence type="ECO:0000259" key="2">
    <source>
        <dbReference type="Pfam" id="PF24864"/>
    </source>
</evidence>
<keyword evidence="4" id="KW-1185">Reference proteome</keyword>
<evidence type="ECO:0000313" key="4">
    <source>
        <dbReference type="Proteomes" id="UP001610446"/>
    </source>
</evidence>
<gene>
    <name evidence="3" type="ORF">BJY01DRAFT_261641</name>
</gene>
<name>A0ABR4IJY6_9EURO</name>
<dbReference type="Proteomes" id="UP001610446">
    <property type="component" value="Unassembled WGS sequence"/>
</dbReference>
<dbReference type="PANTHER" id="PTHR38790">
    <property type="entry name" value="2EXR DOMAIN-CONTAINING PROTEIN-RELATED"/>
    <property type="match status" value="1"/>
</dbReference>
<protein>
    <recommendedName>
        <fullName evidence="2">DUF7730 domain-containing protein</fullName>
    </recommendedName>
</protein>
<reference evidence="3 4" key="1">
    <citation type="submission" date="2024-07" db="EMBL/GenBank/DDBJ databases">
        <title>Section-level genome sequencing and comparative genomics of Aspergillus sections Usti and Cavernicolus.</title>
        <authorList>
            <consortium name="Lawrence Berkeley National Laboratory"/>
            <person name="Nybo J.L."/>
            <person name="Vesth T.C."/>
            <person name="Theobald S."/>
            <person name="Frisvad J.C."/>
            <person name="Larsen T.O."/>
            <person name="Kjaerboelling I."/>
            <person name="Rothschild-Mancinelli K."/>
            <person name="Lyhne E.K."/>
            <person name="Kogle M.E."/>
            <person name="Barry K."/>
            <person name="Clum A."/>
            <person name="Na H."/>
            <person name="Ledsgaard L."/>
            <person name="Lin J."/>
            <person name="Lipzen A."/>
            <person name="Kuo A."/>
            <person name="Riley R."/>
            <person name="Mondo S."/>
            <person name="Labutti K."/>
            <person name="Haridas S."/>
            <person name="Pangalinan J."/>
            <person name="Salamov A.A."/>
            <person name="Simmons B.A."/>
            <person name="Magnuson J.K."/>
            <person name="Chen J."/>
            <person name="Drula E."/>
            <person name="Henrissat B."/>
            <person name="Wiebenga A."/>
            <person name="Lubbers R.J."/>
            <person name="Gomes A.C."/>
            <person name="Makela M.R."/>
            <person name="Stajich J."/>
            <person name="Grigoriev I.V."/>
            <person name="Mortensen U.H."/>
            <person name="De Vries R.P."/>
            <person name="Baker S.E."/>
            <person name="Andersen M.R."/>
        </authorList>
    </citation>
    <scope>NUCLEOTIDE SEQUENCE [LARGE SCALE GENOMIC DNA]</scope>
    <source>
        <strain evidence="3 4">CBS 123904</strain>
    </source>
</reference>
<sequence length="297" mass="33883">MPRKRKLSSSENAAAKGSSKARRPLTPPFQPPPPPPKKSSKSRTTKPSSPQKTDPQNQSPFFRLPREIRDLIYDEIFIFPTTIHLAYVGGRTRKFRSFLCKVPEENQLERTREGTLCYRCRGVLRHPQCSPRDSKQGWIVRVSPTKDERRDVRAVAMLRSCRRVYTETIDKLYARNAFYIENPRTLLELPTYVPQTRLSSFRTLCLESPVYTNAVSMTSNPIPKWKEVIKALEKLDGLADLCVILRPVYGFEGEIDELWDPLKAAKLPAGCGGIECWCVVDVMHVVVFLALAVKIVH</sequence>
<organism evidence="3 4">
    <name type="scientific">Aspergillus pseudoustus</name>
    <dbReference type="NCBI Taxonomy" id="1810923"/>
    <lineage>
        <taxon>Eukaryota</taxon>
        <taxon>Fungi</taxon>
        <taxon>Dikarya</taxon>
        <taxon>Ascomycota</taxon>
        <taxon>Pezizomycotina</taxon>
        <taxon>Eurotiomycetes</taxon>
        <taxon>Eurotiomycetidae</taxon>
        <taxon>Eurotiales</taxon>
        <taxon>Aspergillaceae</taxon>
        <taxon>Aspergillus</taxon>
        <taxon>Aspergillus subgen. Nidulantes</taxon>
    </lineage>
</organism>
<evidence type="ECO:0000256" key="1">
    <source>
        <dbReference type="SAM" id="MobiDB-lite"/>
    </source>
</evidence>
<comment type="caution">
    <text evidence="3">The sequence shown here is derived from an EMBL/GenBank/DDBJ whole genome shotgun (WGS) entry which is preliminary data.</text>
</comment>
<accession>A0ABR4IJY6</accession>
<feature type="compositionally biased region" description="Pro residues" evidence="1">
    <location>
        <begin position="25"/>
        <end position="37"/>
    </location>
</feature>
<evidence type="ECO:0000313" key="3">
    <source>
        <dbReference type="EMBL" id="KAL2828085.1"/>
    </source>
</evidence>
<dbReference type="EMBL" id="JBFXLU010000377">
    <property type="protein sequence ID" value="KAL2828085.1"/>
    <property type="molecule type" value="Genomic_DNA"/>
</dbReference>
<dbReference type="Pfam" id="PF24864">
    <property type="entry name" value="DUF7730"/>
    <property type="match status" value="1"/>
</dbReference>